<evidence type="ECO:0000256" key="1">
    <source>
        <dbReference type="ARBA" id="ARBA00022741"/>
    </source>
</evidence>
<dbReference type="Proteomes" id="UP000030693">
    <property type="component" value="Unassembled WGS sequence"/>
</dbReference>
<gene>
    <name evidence="5" type="ORF">H696_01183</name>
</gene>
<dbReference type="InterPro" id="IPR040848">
    <property type="entry name" value="AAA_lid_7"/>
</dbReference>
<protein>
    <recommendedName>
        <fullName evidence="4">AAA+ ATPase domain-containing protein</fullName>
    </recommendedName>
</protein>
<dbReference type="GO" id="GO:0005524">
    <property type="term" value="F:ATP binding"/>
    <property type="evidence" value="ECO:0007669"/>
    <property type="project" value="UniProtKB-KW"/>
</dbReference>
<dbReference type="SMART" id="SM00382">
    <property type="entry name" value="AAA"/>
    <property type="match status" value="2"/>
</dbReference>
<dbReference type="STRING" id="691883.A0A058ZBG6"/>
<keyword evidence="1" id="KW-0547">Nucleotide-binding</keyword>
<dbReference type="AlphaFoldDB" id="A0A058ZBG6"/>
<feature type="domain" description="AAA+ ATPase" evidence="4">
    <location>
        <begin position="892"/>
        <end position="1164"/>
    </location>
</feature>
<keyword evidence="2" id="KW-0067">ATP-binding</keyword>
<feature type="region of interest" description="Disordered" evidence="3">
    <location>
        <begin position="1009"/>
        <end position="1029"/>
    </location>
</feature>
<dbReference type="FunFam" id="3.40.50.300:FF:000582">
    <property type="entry name" value="Midasin"/>
    <property type="match status" value="1"/>
</dbReference>
<feature type="region of interest" description="Disordered" evidence="3">
    <location>
        <begin position="641"/>
        <end position="674"/>
    </location>
</feature>
<dbReference type="GO" id="GO:0000055">
    <property type="term" value="P:ribosomal large subunit export from nucleus"/>
    <property type="evidence" value="ECO:0007669"/>
    <property type="project" value="TreeGrafter"/>
</dbReference>
<dbReference type="PANTHER" id="PTHR48103:SF2">
    <property type="entry name" value="MIDASIN"/>
    <property type="match status" value="1"/>
</dbReference>
<dbReference type="InterPro" id="IPR003593">
    <property type="entry name" value="AAA+_ATPase"/>
</dbReference>
<dbReference type="InterPro" id="IPR011704">
    <property type="entry name" value="ATPase_dyneun-rel_AAA"/>
</dbReference>
<evidence type="ECO:0000256" key="3">
    <source>
        <dbReference type="SAM" id="MobiDB-lite"/>
    </source>
</evidence>
<dbReference type="SUPFAM" id="SSF52540">
    <property type="entry name" value="P-loop containing nucleoside triphosphate hydrolases"/>
    <property type="match status" value="2"/>
</dbReference>
<evidence type="ECO:0000313" key="6">
    <source>
        <dbReference type="Proteomes" id="UP000030693"/>
    </source>
</evidence>
<dbReference type="PROSITE" id="PS00675">
    <property type="entry name" value="SIGMA54_INTERACT_1"/>
    <property type="match status" value="1"/>
</dbReference>
<dbReference type="Pfam" id="PF07728">
    <property type="entry name" value="AAA_5"/>
    <property type="match status" value="4"/>
</dbReference>
<dbReference type="GO" id="GO:0005634">
    <property type="term" value="C:nucleus"/>
    <property type="evidence" value="ECO:0007669"/>
    <property type="project" value="TreeGrafter"/>
</dbReference>
<dbReference type="InterPro" id="IPR027417">
    <property type="entry name" value="P-loop_NTPase"/>
</dbReference>
<dbReference type="EMBL" id="KB932202">
    <property type="protein sequence ID" value="KCV71765.1"/>
    <property type="molecule type" value="Genomic_DNA"/>
</dbReference>
<dbReference type="GO" id="GO:0016887">
    <property type="term" value="F:ATP hydrolysis activity"/>
    <property type="evidence" value="ECO:0007669"/>
    <property type="project" value="InterPro"/>
</dbReference>
<dbReference type="GO" id="GO:0030687">
    <property type="term" value="C:preribosome, large subunit precursor"/>
    <property type="evidence" value="ECO:0007669"/>
    <property type="project" value="TreeGrafter"/>
</dbReference>
<accession>A0A058ZBG6</accession>
<proteinExistence type="predicted"/>
<dbReference type="eggNOG" id="KOG1808">
    <property type="taxonomic scope" value="Eukaryota"/>
</dbReference>
<name>A0A058ZBG6_FONAL</name>
<evidence type="ECO:0000256" key="2">
    <source>
        <dbReference type="ARBA" id="ARBA00022840"/>
    </source>
</evidence>
<dbReference type="PANTHER" id="PTHR48103">
    <property type="entry name" value="MIDASIN-RELATED"/>
    <property type="match status" value="1"/>
</dbReference>
<dbReference type="GO" id="GO:0000027">
    <property type="term" value="P:ribosomal large subunit assembly"/>
    <property type="evidence" value="ECO:0007669"/>
    <property type="project" value="TreeGrafter"/>
</dbReference>
<reference evidence="5" key="1">
    <citation type="submission" date="2013-04" db="EMBL/GenBank/DDBJ databases">
        <title>The Genome Sequence of Fonticula alba ATCC 38817.</title>
        <authorList>
            <consortium name="The Broad Institute Genomics Platform"/>
            <person name="Russ C."/>
            <person name="Cuomo C."/>
            <person name="Burger G."/>
            <person name="Gray M.W."/>
            <person name="Holland P.W.H."/>
            <person name="King N."/>
            <person name="Lang F.B.F."/>
            <person name="Roger A.J."/>
            <person name="Ruiz-Trillo I."/>
            <person name="Brown M."/>
            <person name="Walker B."/>
            <person name="Young S."/>
            <person name="Zeng Q."/>
            <person name="Gargeya S."/>
            <person name="Fitzgerald M."/>
            <person name="Haas B."/>
            <person name="Abouelleil A."/>
            <person name="Allen A.W."/>
            <person name="Alvarado L."/>
            <person name="Arachchi H.M."/>
            <person name="Berlin A.M."/>
            <person name="Chapman S.B."/>
            <person name="Gainer-Dewar J."/>
            <person name="Goldberg J."/>
            <person name="Griggs A."/>
            <person name="Gujja S."/>
            <person name="Hansen M."/>
            <person name="Howarth C."/>
            <person name="Imamovic A."/>
            <person name="Ireland A."/>
            <person name="Larimer J."/>
            <person name="McCowan C."/>
            <person name="Murphy C."/>
            <person name="Pearson M."/>
            <person name="Poon T.W."/>
            <person name="Priest M."/>
            <person name="Roberts A."/>
            <person name="Saif S."/>
            <person name="Shea T."/>
            <person name="Sisk P."/>
            <person name="Sykes S."/>
            <person name="Wortman J."/>
            <person name="Nusbaum C."/>
            <person name="Birren B."/>
        </authorList>
    </citation>
    <scope>NUCLEOTIDE SEQUENCE [LARGE SCALE GENOMIC DNA]</scope>
    <source>
        <strain evidence="5">ATCC 38817</strain>
    </source>
</reference>
<evidence type="ECO:0000259" key="4">
    <source>
        <dbReference type="SMART" id="SM00382"/>
    </source>
</evidence>
<dbReference type="GeneID" id="20525908"/>
<keyword evidence="6" id="KW-1185">Reference proteome</keyword>
<organism evidence="5">
    <name type="scientific">Fonticula alba</name>
    <name type="common">Slime mold</name>
    <dbReference type="NCBI Taxonomy" id="691883"/>
    <lineage>
        <taxon>Eukaryota</taxon>
        <taxon>Rotosphaerida</taxon>
        <taxon>Fonticulaceae</taxon>
        <taxon>Fonticula</taxon>
    </lineage>
</organism>
<dbReference type="RefSeq" id="XP_009493343.1">
    <property type="nucleotide sequence ID" value="XM_009495068.1"/>
</dbReference>
<sequence length="1189" mass="125921">MGTGGDTEHGAQDLPALLRPHLGNAVNPAAGRPSWPSFSFALDAPAQGFTEDFARLCGGDASGLEPGFAPASSVEDALAGLTSLLVLGPLTPLVASHFRPLLPELVSRATARDFVPAQHPWHAAALAALPPGLVDTDKLLDIYEQVAIALACVLPSSEHLLQPILGFFAGAPALFEGILRRLPTSEQPVAMPSNQLRAFVRLARACFVLLSHAGDFFGSRWDWSGFVPLLDTSARRLVAESPEQSESLAVLAFLAAEITARLLNASDFTRQALLDAAASKRASLQSAEHGPAPSKFSYLLTSYESTVLDPYTYGLFARSLLASGHAAAPGGRAGRLDLSDLVVTAGHLGPAVCDVSGLLLNRFSIHSTPGSGLVRADAPSSLGRKPGLVPIDTTVQNLRRLGFAYSLSAPVLLHGPAGAGLVRADAPSSLGRKPGLVPIDTTVQNLRRLGFAYSLSAPVLLHGPAGAGKTSLVEELARATGQPELLKIHLGDQTDGKALLGTYVCTDVPGEFRWQAGVLTRAVSEGLWVLIEDINLAPMDVTDGKALLGTYVCTDVPGEFRWQAGVLTRAVSEGLWVLIEDINLAPMDVVSVLVPLLETRTLFLPARNERVVASPNFQLFATVTSVGGVGGVRGDAPATVADASSLSSEMEADSTGGAPGSEEEDAPSAGATAGALPCEGDDLFGSEDAGAQGSLPGTAEIPENLWLHVRVDPLTQKDLAQIIEARFPQCRGFFPSPGMEVFNVARHGLLNTSGALSSPAAGGARILSARDLFKWCSRLERYSTGSANLTQATRELLFREAQDCFLGVLPDGPRRRHALAGIAAVLGLPHDEAALDASAHSYRPVRMRSEKVFTIGRASLPTVRPEPLGGAPFAWTGAALRNMERIAAAAQMNEALLLVGETGTGKTTIVQQLASQLGRPLTVVNMSQQSESTDLLGGFKPENARNLCAPLLDTFTELFGATFSRRANQRFLDSVQKAYRDQRWSRLLVLFASAVKMAWKKIGAEGAPLPAPGGSTGPVEEGSPPPAKQAKLLAPSASEVTRLRARWAAFEADVRRFSSQKQQLESSFLFAFVEGVLVKAVQAGHWVLLDEINLATTETLECLSGLLESPTGSLVLTERPGDDVVVHRHPDFRIFACMNPATDVGKRDLPPGVRSRMTELYIGELERSEERRAAGIADRVAGADRAPGR</sequence>
<evidence type="ECO:0000313" key="5">
    <source>
        <dbReference type="EMBL" id="KCV71765.1"/>
    </source>
</evidence>
<feature type="domain" description="AAA+ ATPase" evidence="4">
    <location>
        <begin position="455"/>
        <end position="583"/>
    </location>
</feature>
<dbReference type="Pfam" id="PF17867">
    <property type="entry name" value="AAA_lid_7"/>
    <property type="match status" value="1"/>
</dbReference>
<dbReference type="OrthoDB" id="5186at2759"/>
<dbReference type="Gene3D" id="3.40.50.300">
    <property type="entry name" value="P-loop containing nucleotide triphosphate hydrolases"/>
    <property type="match status" value="4"/>
</dbReference>
<dbReference type="InterPro" id="IPR025662">
    <property type="entry name" value="Sigma_54_int_dom_ATP-bd_1"/>
</dbReference>